<keyword evidence="3" id="KW-0238">DNA-binding</keyword>
<evidence type="ECO:0000313" key="6">
    <source>
        <dbReference type="EMBL" id="CUO06751.1"/>
    </source>
</evidence>
<dbReference type="PANTHER" id="PTHR30419:SF28">
    <property type="entry name" value="HTH-TYPE TRANSCRIPTIONAL REGULATOR BSDA"/>
    <property type="match status" value="1"/>
</dbReference>
<dbReference type="AlphaFoldDB" id="A0A174BZS5"/>
<dbReference type="Pfam" id="PF00126">
    <property type="entry name" value="HTH_1"/>
    <property type="match status" value="1"/>
</dbReference>
<dbReference type="RefSeq" id="WP_055227035.1">
    <property type="nucleotide sequence ID" value="NZ_CYYV01000005.1"/>
</dbReference>
<dbReference type="SUPFAM" id="SSF46785">
    <property type="entry name" value="Winged helix' DNA-binding domain"/>
    <property type="match status" value="1"/>
</dbReference>
<evidence type="ECO:0000256" key="1">
    <source>
        <dbReference type="ARBA" id="ARBA00009437"/>
    </source>
</evidence>
<dbReference type="InterPro" id="IPR036390">
    <property type="entry name" value="WH_DNA-bd_sf"/>
</dbReference>
<feature type="domain" description="HTH lysR-type" evidence="5">
    <location>
        <begin position="1"/>
        <end position="58"/>
    </location>
</feature>
<dbReference type="PRINTS" id="PR00039">
    <property type="entry name" value="HTHLYSR"/>
</dbReference>
<dbReference type="GO" id="GO:0003700">
    <property type="term" value="F:DNA-binding transcription factor activity"/>
    <property type="evidence" value="ECO:0007669"/>
    <property type="project" value="InterPro"/>
</dbReference>
<dbReference type="Gene3D" id="1.10.10.10">
    <property type="entry name" value="Winged helix-like DNA-binding domain superfamily/Winged helix DNA-binding domain"/>
    <property type="match status" value="1"/>
</dbReference>
<dbReference type="Pfam" id="PF03466">
    <property type="entry name" value="LysR_substrate"/>
    <property type="match status" value="1"/>
</dbReference>
<name>A0A174BZS5_9FIRM</name>
<evidence type="ECO:0000259" key="5">
    <source>
        <dbReference type="PROSITE" id="PS50931"/>
    </source>
</evidence>
<dbReference type="CDD" id="cd05466">
    <property type="entry name" value="PBP2_LTTR_substrate"/>
    <property type="match status" value="1"/>
</dbReference>
<dbReference type="InterPro" id="IPR000847">
    <property type="entry name" value="LysR_HTH_N"/>
</dbReference>
<dbReference type="PANTHER" id="PTHR30419">
    <property type="entry name" value="HTH-TYPE TRANSCRIPTIONAL REGULATOR YBHD"/>
    <property type="match status" value="1"/>
</dbReference>
<accession>A0A174BZS5</accession>
<evidence type="ECO:0000256" key="2">
    <source>
        <dbReference type="ARBA" id="ARBA00023015"/>
    </source>
</evidence>
<proteinExistence type="inferred from homology"/>
<comment type="similarity">
    <text evidence="1">Belongs to the LysR transcriptional regulatory family.</text>
</comment>
<dbReference type="FunFam" id="1.10.10.10:FF:000001">
    <property type="entry name" value="LysR family transcriptional regulator"/>
    <property type="match status" value="1"/>
</dbReference>
<dbReference type="Proteomes" id="UP000095706">
    <property type="component" value="Unassembled WGS sequence"/>
</dbReference>
<dbReference type="InterPro" id="IPR050950">
    <property type="entry name" value="HTH-type_LysR_regulators"/>
</dbReference>
<dbReference type="Gene3D" id="3.40.190.290">
    <property type="match status" value="1"/>
</dbReference>
<dbReference type="InterPro" id="IPR036388">
    <property type="entry name" value="WH-like_DNA-bd_sf"/>
</dbReference>
<evidence type="ECO:0000313" key="7">
    <source>
        <dbReference type="Proteomes" id="UP000095706"/>
    </source>
</evidence>
<evidence type="ECO:0000256" key="3">
    <source>
        <dbReference type="ARBA" id="ARBA00023125"/>
    </source>
</evidence>
<dbReference type="GO" id="GO:0003677">
    <property type="term" value="F:DNA binding"/>
    <property type="evidence" value="ECO:0007669"/>
    <property type="project" value="UniProtKB-KW"/>
</dbReference>
<dbReference type="SUPFAM" id="SSF53850">
    <property type="entry name" value="Periplasmic binding protein-like II"/>
    <property type="match status" value="1"/>
</dbReference>
<organism evidence="6 7">
    <name type="scientific">Fusicatenibacter saccharivorans</name>
    <dbReference type="NCBI Taxonomy" id="1150298"/>
    <lineage>
        <taxon>Bacteria</taxon>
        <taxon>Bacillati</taxon>
        <taxon>Bacillota</taxon>
        <taxon>Clostridia</taxon>
        <taxon>Lachnospirales</taxon>
        <taxon>Lachnospiraceae</taxon>
        <taxon>Fusicatenibacter</taxon>
    </lineage>
</organism>
<dbReference type="EMBL" id="CYYV01000005">
    <property type="protein sequence ID" value="CUO06751.1"/>
    <property type="molecule type" value="Genomic_DNA"/>
</dbReference>
<protein>
    <submittedName>
        <fullName evidence="6">Hca operon transcriptional activator</fullName>
    </submittedName>
</protein>
<dbReference type="GO" id="GO:0005829">
    <property type="term" value="C:cytosol"/>
    <property type="evidence" value="ECO:0007669"/>
    <property type="project" value="TreeGrafter"/>
</dbReference>
<keyword evidence="2" id="KW-0805">Transcription regulation</keyword>
<reference evidence="6 7" key="1">
    <citation type="submission" date="2015-09" db="EMBL/GenBank/DDBJ databases">
        <authorList>
            <consortium name="Pathogen Informatics"/>
        </authorList>
    </citation>
    <scope>NUCLEOTIDE SEQUENCE [LARGE SCALE GENOMIC DNA]</scope>
    <source>
        <strain evidence="6 7">2789STDY5608849</strain>
    </source>
</reference>
<gene>
    <name evidence="6" type="primary">hcaR_1</name>
    <name evidence="6" type="ORF">ERS852406_01203</name>
</gene>
<keyword evidence="4" id="KW-0804">Transcription</keyword>
<evidence type="ECO:0000256" key="4">
    <source>
        <dbReference type="ARBA" id="ARBA00023163"/>
    </source>
</evidence>
<dbReference type="PROSITE" id="PS50931">
    <property type="entry name" value="HTH_LYSR"/>
    <property type="match status" value="1"/>
</dbReference>
<sequence length="285" mass="32451">MELRQLEYFRVIAETESIHEAARRLNMSQPPLSYQLKQLEAELNVTLFERTRQGVRLTEAGKLLYDRSANLLEYVKSTELEVAKVGKKRVLRLGITPTTVATIMPCVSFFSRRNPDVNFEVHDGITYTLYRYLMDGIIDISIARTPLRLDDVDYKILSSEPMIAVSSKDMLPEKNGSLKLPDLLNIPLIIYRRYEALIMDAFHSRGMEPDLFCVCDDPRGAMLWAKEGLATAIFPQSMSSLCQGLRIQPLAESDLETQIAVIWKKGRKLSPLLQDFVDACMESIL</sequence>
<dbReference type="InterPro" id="IPR005119">
    <property type="entry name" value="LysR_subst-bd"/>
</dbReference>